<keyword evidence="3" id="KW-1185">Reference proteome</keyword>
<dbReference type="GO" id="GO:0005769">
    <property type="term" value="C:early endosome"/>
    <property type="evidence" value="ECO:0007669"/>
    <property type="project" value="TreeGrafter"/>
</dbReference>
<evidence type="ECO:0000256" key="1">
    <source>
        <dbReference type="SAM" id="MobiDB-lite"/>
    </source>
</evidence>
<dbReference type="InterPro" id="IPR013937">
    <property type="entry name" value="Sorting_nexin_C"/>
</dbReference>
<evidence type="ECO:0000313" key="4">
    <source>
        <dbReference type="WBParaSite" id="scf7180000422426.g8939"/>
    </source>
</evidence>
<proteinExistence type="predicted"/>
<accession>A0A915P4G9</accession>
<dbReference type="WBParaSite" id="scf7180000422426.g8939">
    <property type="protein sequence ID" value="scf7180000422426.g8939"/>
    <property type="gene ID" value="scf7180000422426.g8939"/>
</dbReference>
<evidence type="ECO:0000259" key="2">
    <source>
        <dbReference type="Pfam" id="PF08628"/>
    </source>
</evidence>
<dbReference type="GO" id="GO:0035091">
    <property type="term" value="F:phosphatidylinositol binding"/>
    <property type="evidence" value="ECO:0007669"/>
    <property type="project" value="TreeGrafter"/>
</dbReference>
<feature type="region of interest" description="Disordered" evidence="1">
    <location>
        <begin position="90"/>
        <end position="120"/>
    </location>
</feature>
<feature type="compositionally biased region" description="Low complexity" evidence="1">
    <location>
        <begin position="98"/>
        <end position="115"/>
    </location>
</feature>
<protein>
    <submittedName>
        <fullName evidence="4">Sorting nexin C-terminal domain-containing protein</fullName>
    </submittedName>
</protein>
<dbReference type="Pfam" id="PF08628">
    <property type="entry name" value="Nexin_C"/>
    <property type="match status" value="1"/>
</dbReference>
<feature type="domain" description="Sorting nexin C-terminal" evidence="2">
    <location>
        <begin position="29"/>
        <end position="154"/>
    </location>
</feature>
<evidence type="ECO:0000313" key="3">
    <source>
        <dbReference type="Proteomes" id="UP000887560"/>
    </source>
</evidence>
<name>A0A915P4G9_9BILA</name>
<reference evidence="4" key="1">
    <citation type="submission" date="2022-11" db="UniProtKB">
        <authorList>
            <consortium name="WormBaseParasite"/>
        </authorList>
    </citation>
    <scope>IDENTIFICATION</scope>
</reference>
<dbReference type="PANTHER" id="PTHR22775">
    <property type="entry name" value="SORTING NEXIN"/>
    <property type="match status" value="1"/>
</dbReference>
<sequence length="199" mass="23238">MNEDSDNIPLRVLLLFVDEVFGLRAKNQWFRRRLVSLLRQFVNATMGNSINRRIVDAVNWLTSEEQVAQYLVAMRDSIWGNNNNNDSLNGGGGFFTDRQSQNSNNNRQNNNTNTNPQDGRQRTRFLARCLMLSAIPDQLRLFIGIENVSEALQNKHLNRRFWYLIFERLLTTIFPNNRFDRLLPQLHSKSPRAQNRAAM</sequence>
<dbReference type="AlphaFoldDB" id="A0A915P4G9"/>
<organism evidence="3 4">
    <name type="scientific">Meloidogyne floridensis</name>
    <dbReference type="NCBI Taxonomy" id="298350"/>
    <lineage>
        <taxon>Eukaryota</taxon>
        <taxon>Metazoa</taxon>
        <taxon>Ecdysozoa</taxon>
        <taxon>Nematoda</taxon>
        <taxon>Chromadorea</taxon>
        <taxon>Rhabditida</taxon>
        <taxon>Tylenchina</taxon>
        <taxon>Tylenchomorpha</taxon>
        <taxon>Tylenchoidea</taxon>
        <taxon>Meloidogynidae</taxon>
        <taxon>Meloidogyninae</taxon>
        <taxon>Meloidogyne</taxon>
    </lineage>
</organism>
<dbReference type="Proteomes" id="UP000887560">
    <property type="component" value="Unplaced"/>
</dbReference>
<dbReference type="PANTHER" id="PTHR22775:SF3">
    <property type="entry name" value="SORTING NEXIN-13"/>
    <property type="match status" value="1"/>
</dbReference>